<dbReference type="EMBL" id="UINC01207697">
    <property type="protein sequence ID" value="SVE29897.1"/>
    <property type="molecule type" value="Genomic_DNA"/>
</dbReference>
<reference evidence="8" key="1">
    <citation type="submission" date="2018-05" db="EMBL/GenBank/DDBJ databases">
        <authorList>
            <person name="Lanie J.A."/>
            <person name="Ng W.-L."/>
            <person name="Kazmierczak K.M."/>
            <person name="Andrzejewski T.M."/>
            <person name="Davidsen T.M."/>
            <person name="Wayne K.J."/>
            <person name="Tettelin H."/>
            <person name="Glass J.I."/>
            <person name="Rusch D."/>
            <person name="Podicherti R."/>
            <person name="Tsui H.-C.T."/>
            <person name="Winkler M.E."/>
        </authorList>
    </citation>
    <scope>NUCLEOTIDE SEQUENCE</scope>
</reference>
<comment type="pathway">
    <text evidence="5">Amino-acid biosynthesis.</text>
</comment>
<dbReference type="InterPro" id="IPR050075">
    <property type="entry name" value="LeuD"/>
</dbReference>
<gene>
    <name evidence="8" type="ORF">METZ01_LOCUS482751</name>
</gene>
<comment type="subunit">
    <text evidence="2">Heterodimer of LeuC and LeuD.</text>
</comment>
<feature type="non-terminal residue" evidence="8">
    <location>
        <position position="141"/>
    </location>
</feature>
<dbReference type="GO" id="GO:0016829">
    <property type="term" value="F:lyase activity"/>
    <property type="evidence" value="ECO:0007669"/>
    <property type="project" value="UniProtKB-KW"/>
</dbReference>
<evidence type="ECO:0000256" key="6">
    <source>
        <dbReference type="SAM" id="MobiDB-lite"/>
    </source>
</evidence>
<dbReference type="PANTHER" id="PTHR43345">
    <property type="entry name" value="3-ISOPROPYLMALATE DEHYDRATASE SMALL SUBUNIT 2-RELATED-RELATED"/>
    <property type="match status" value="1"/>
</dbReference>
<organism evidence="8">
    <name type="scientific">marine metagenome</name>
    <dbReference type="NCBI Taxonomy" id="408172"/>
    <lineage>
        <taxon>unclassified sequences</taxon>
        <taxon>metagenomes</taxon>
        <taxon>ecological metagenomes</taxon>
    </lineage>
</organism>
<name>A0A383CC01_9ZZZZ</name>
<accession>A0A383CC01</accession>
<dbReference type="SUPFAM" id="SSF52016">
    <property type="entry name" value="LeuD/IlvD-like"/>
    <property type="match status" value="1"/>
</dbReference>
<dbReference type="GO" id="GO:0008652">
    <property type="term" value="P:amino acid biosynthetic process"/>
    <property type="evidence" value="ECO:0007669"/>
    <property type="project" value="UniProtKB-KW"/>
</dbReference>
<dbReference type="PANTHER" id="PTHR43345:SF5">
    <property type="entry name" value="3-ISOPROPYLMALATE DEHYDRATASE SMALL SUBUNIT"/>
    <property type="match status" value="1"/>
</dbReference>
<feature type="region of interest" description="Disordered" evidence="6">
    <location>
        <begin position="1"/>
        <end position="32"/>
    </location>
</feature>
<dbReference type="AlphaFoldDB" id="A0A383CC01"/>
<evidence type="ECO:0000256" key="4">
    <source>
        <dbReference type="ARBA" id="ARBA00023239"/>
    </source>
</evidence>
<evidence type="ECO:0000259" key="7">
    <source>
        <dbReference type="Pfam" id="PF00694"/>
    </source>
</evidence>
<evidence type="ECO:0000256" key="2">
    <source>
        <dbReference type="ARBA" id="ARBA00011271"/>
    </source>
</evidence>
<evidence type="ECO:0000256" key="1">
    <source>
        <dbReference type="ARBA" id="ARBA00009845"/>
    </source>
</evidence>
<dbReference type="InterPro" id="IPR000573">
    <property type="entry name" value="AconitaseA/IPMdHydase_ssu_swvl"/>
</dbReference>
<sequence>MLDNVSTDIPSPALTDLTQGLGRDRGTSQPADPGATAFANVRYLADGSENPDFPFNQEAFRRASIMIVGLNYGTGSSRTGAITRPLAAWGVQVYIGQSFGPIFLTNAVQYGVLTVELPRPQLEAVAQWARDNNGVEMTVDL</sequence>
<keyword evidence="3" id="KW-0028">Amino-acid biosynthesis</keyword>
<dbReference type="InterPro" id="IPR015928">
    <property type="entry name" value="Aconitase/3IPM_dehydase_swvl"/>
</dbReference>
<keyword evidence="4" id="KW-0456">Lyase</keyword>
<evidence type="ECO:0000256" key="5">
    <source>
        <dbReference type="ARBA" id="ARBA00029440"/>
    </source>
</evidence>
<comment type="similarity">
    <text evidence="1">Belongs to the LeuD family. LeuD type 1 subfamily.</text>
</comment>
<evidence type="ECO:0000256" key="3">
    <source>
        <dbReference type="ARBA" id="ARBA00022605"/>
    </source>
</evidence>
<evidence type="ECO:0000313" key="8">
    <source>
        <dbReference type="EMBL" id="SVE29897.1"/>
    </source>
</evidence>
<feature type="domain" description="Aconitase A/isopropylmalate dehydratase small subunit swivel" evidence="7">
    <location>
        <begin position="42"/>
        <end position="119"/>
    </location>
</feature>
<dbReference type="Gene3D" id="3.20.19.10">
    <property type="entry name" value="Aconitase, domain 4"/>
    <property type="match status" value="1"/>
</dbReference>
<dbReference type="Pfam" id="PF00694">
    <property type="entry name" value="Aconitase_C"/>
    <property type="match status" value="1"/>
</dbReference>
<proteinExistence type="inferred from homology"/>
<protein>
    <recommendedName>
        <fullName evidence="7">Aconitase A/isopropylmalate dehydratase small subunit swivel domain-containing protein</fullName>
    </recommendedName>
</protein>